<feature type="transmembrane region" description="Helical" evidence="2">
    <location>
        <begin position="7"/>
        <end position="26"/>
    </location>
</feature>
<keyword evidence="2" id="KW-0472">Membrane</keyword>
<evidence type="ECO:0000313" key="4">
    <source>
        <dbReference type="Proteomes" id="UP000054560"/>
    </source>
</evidence>
<keyword evidence="2" id="KW-1133">Transmembrane helix</keyword>
<keyword evidence="4" id="KW-1185">Reference proteome</keyword>
<dbReference type="Proteomes" id="UP000054560">
    <property type="component" value="Unassembled WGS sequence"/>
</dbReference>
<proteinExistence type="predicted"/>
<keyword evidence="2" id="KW-0812">Transmembrane</keyword>
<evidence type="ECO:0000313" key="3">
    <source>
        <dbReference type="EMBL" id="KNC73069.1"/>
    </source>
</evidence>
<protein>
    <submittedName>
        <fullName evidence="3">Uncharacterized protein</fullName>
    </submittedName>
</protein>
<feature type="transmembrane region" description="Helical" evidence="2">
    <location>
        <begin position="100"/>
        <end position="120"/>
    </location>
</feature>
<gene>
    <name evidence="3" type="ORF">SARC_14371</name>
</gene>
<dbReference type="EMBL" id="KQ246127">
    <property type="protein sequence ID" value="KNC73069.1"/>
    <property type="molecule type" value="Genomic_DNA"/>
</dbReference>
<dbReference type="GeneID" id="25914875"/>
<accession>A0A0L0F8M7</accession>
<evidence type="ECO:0000256" key="1">
    <source>
        <dbReference type="SAM" id="MobiDB-lite"/>
    </source>
</evidence>
<name>A0A0L0F8M7_9EUKA</name>
<feature type="region of interest" description="Disordered" evidence="1">
    <location>
        <begin position="211"/>
        <end position="234"/>
    </location>
</feature>
<feature type="compositionally biased region" description="Acidic residues" evidence="1">
    <location>
        <begin position="216"/>
        <end position="228"/>
    </location>
</feature>
<organism evidence="3 4">
    <name type="scientific">Sphaeroforma arctica JP610</name>
    <dbReference type="NCBI Taxonomy" id="667725"/>
    <lineage>
        <taxon>Eukaryota</taxon>
        <taxon>Ichthyosporea</taxon>
        <taxon>Ichthyophonida</taxon>
        <taxon>Sphaeroforma</taxon>
    </lineage>
</organism>
<dbReference type="RefSeq" id="XP_014146971.1">
    <property type="nucleotide sequence ID" value="XM_014291496.1"/>
</dbReference>
<evidence type="ECO:0000256" key="2">
    <source>
        <dbReference type="SAM" id="Phobius"/>
    </source>
</evidence>
<feature type="transmembrane region" description="Helical" evidence="2">
    <location>
        <begin position="32"/>
        <end position="50"/>
    </location>
</feature>
<feature type="transmembrane region" description="Helical" evidence="2">
    <location>
        <begin position="62"/>
        <end position="80"/>
    </location>
</feature>
<reference evidence="3 4" key="1">
    <citation type="submission" date="2011-02" db="EMBL/GenBank/DDBJ databases">
        <title>The Genome Sequence of Sphaeroforma arctica JP610.</title>
        <authorList>
            <consortium name="The Broad Institute Genome Sequencing Platform"/>
            <person name="Russ C."/>
            <person name="Cuomo C."/>
            <person name="Young S.K."/>
            <person name="Zeng Q."/>
            <person name="Gargeya S."/>
            <person name="Alvarado L."/>
            <person name="Berlin A."/>
            <person name="Chapman S.B."/>
            <person name="Chen Z."/>
            <person name="Freedman E."/>
            <person name="Gellesch M."/>
            <person name="Goldberg J."/>
            <person name="Griggs A."/>
            <person name="Gujja S."/>
            <person name="Heilman E."/>
            <person name="Heiman D."/>
            <person name="Howarth C."/>
            <person name="Mehta T."/>
            <person name="Neiman D."/>
            <person name="Pearson M."/>
            <person name="Roberts A."/>
            <person name="Saif S."/>
            <person name="Shea T."/>
            <person name="Shenoy N."/>
            <person name="Sisk P."/>
            <person name="Stolte C."/>
            <person name="Sykes S."/>
            <person name="White J."/>
            <person name="Yandava C."/>
            <person name="Burger G."/>
            <person name="Gray M.W."/>
            <person name="Holland P.W.H."/>
            <person name="King N."/>
            <person name="Lang F.B.F."/>
            <person name="Roger A.J."/>
            <person name="Ruiz-Trillo I."/>
            <person name="Haas B."/>
            <person name="Nusbaum C."/>
            <person name="Birren B."/>
        </authorList>
    </citation>
    <scope>NUCLEOTIDE SEQUENCE [LARGE SCALE GENOMIC DNA]</scope>
    <source>
        <strain evidence="3 4">JP610</strain>
    </source>
</reference>
<sequence>MSGTVLVLNIPVLIMYLVLTFTQSVIADYVAVAYYCLLIAVMMLFTFKLWQKRGQLKQHQLSETKTLVIYGATLAFYVIFDNVRYYGFPDEMYGENASIWVTIDFVSFCCLSVVVLFIWARNIFIMWDRENNGSGHTTAGENTDRALGEEGTPIQNKWRRGRIDNATIDDVRYDTRLVPSSRVELEGDKVGGGTKDIDTLVKDHINAGIREKETDIEAGEASGDDGSGEDLTLNVSMTSAPWLRDRRDL</sequence>
<dbReference type="AlphaFoldDB" id="A0A0L0F8M7"/>